<gene>
    <name evidence="1" type="ORF">PENTCL1PPCAC_24849</name>
</gene>
<dbReference type="EMBL" id="BTSX01000005">
    <property type="protein sequence ID" value="GMT02675.1"/>
    <property type="molecule type" value="Genomic_DNA"/>
</dbReference>
<name>A0AAV5U758_9BILA</name>
<sequence>SEVITVSGTTSGIRYQQIAPCLFVDSLFDACIEVDGSCARLAVEQTKGGTEQWSCEPPLVMMKLATKQRTAIDSVQCEKGVAKMMPDGTVLTRTDTTRIACRSDNKLSFCDVAQLTCNGCNLQTVATSPVQVKCASGELISGGDWSTP</sequence>
<organism evidence="1 2">
    <name type="scientific">Pristionchus entomophagus</name>
    <dbReference type="NCBI Taxonomy" id="358040"/>
    <lineage>
        <taxon>Eukaryota</taxon>
        <taxon>Metazoa</taxon>
        <taxon>Ecdysozoa</taxon>
        <taxon>Nematoda</taxon>
        <taxon>Chromadorea</taxon>
        <taxon>Rhabditida</taxon>
        <taxon>Rhabditina</taxon>
        <taxon>Diplogasteromorpha</taxon>
        <taxon>Diplogasteroidea</taxon>
        <taxon>Neodiplogasteridae</taxon>
        <taxon>Pristionchus</taxon>
    </lineage>
</organism>
<feature type="non-terminal residue" evidence="1">
    <location>
        <position position="148"/>
    </location>
</feature>
<evidence type="ECO:0000313" key="2">
    <source>
        <dbReference type="Proteomes" id="UP001432027"/>
    </source>
</evidence>
<evidence type="ECO:0000313" key="1">
    <source>
        <dbReference type="EMBL" id="GMT02675.1"/>
    </source>
</evidence>
<dbReference type="Proteomes" id="UP001432027">
    <property type="component" value="Unassembled WGS sequence"/>
</dbReference>
<keyword evidence="2" id="KW-1185">Reference proteome</keyword>
<reference evidence="1" key="1">
    <citation type="submission" date="2023-10" db="EMBL/GenBank/DDBJ databases">
        <title>Genome assembly of Pristionchus species.</title>
        <authorList>
            <person name="Yoshida K."/>
            <person name="Sommer R.J."/>
        </authorList>
    </citation>
    <scope>NUCLEOTIDE SEQUENCE</scope>
    <source>
        <strain evidence="1">RS0144</strain>
    </source>
</reference>
<accession>A0AAV5U758</accession>
<dbReference type="AlphaFoldDB" id="A0AAV5U758"/>
<feature type="non-terminal residue" evidence="1">
    <location>
        <position position="1"/>
    </location>
</feature>
<proteinExistence type="predicted"/>
<protein>
    <submittedName>
        <fullName evidence="1">Uncharacterized protein</fullName>
    </submittedName>
</protein>
<comment type="caution">
    <text evidence="1">The sequence shown here is derived from an EMBL/GenBank/DDBJ whole genome shotgun (WGS) entry which is preliminary data.</text>
</comment>